<dbReference type="PANTHER" id="PTHR24355">
    <property type="entry name" value="G PROTEIN-COUPLED RECEPTOR KINASE/RIBOSOMAL PROTEIN S6 KINASE"/>
    <property type="match status" value="1"/>
</dbReference>
<dbReference type="InterPro" id="IPR000961">
    <property type="entry name" value="AGC-kinase_C"/>
</dbReference>
<evidence type="ECO:0000256" key="1">
    <source>
        <dbReference type="ARBA" id="ARBA00022527"/>
    </source>
</evidence>
<name>A0A8K1FJD5_PYTOL</name>
<evidence type="ECO:0000256" key="6">
    <source>
        <dbReference type="PROSITE-ProRule" id="PRU10141"/>
    </source>
</evidence>
<evidence type="ECO:0000256" key="2">
    <source>
        <dbReference type="ARBA" id="ARBA00022679"/>
    </source>
</evidence>
<dbReference type="AlphaFoldDB" id="A0A8K1FJD5"/>
<feature type="domain" description="AGC-kinase C-terminal" evidence="8">
    <location>
        <begin position="577"/>
        <end position="648"/>
    </location>
</feature>
<dbReference type="GO" id="GO:0004703">
    <property type="term" value="F:G protein-coupled receptor kinase activity"/>
    <property type="evidence" value="ECO:0007669"/>
    <property type="project" value="TreeGrafter"/>
</dbReference>
<dbReference type="GO" id="GO:0009966">
    <property type="term" value="P:regulation of signal transduction"/>
    <property type="evidence" value="ECO:0007669"/>
    <property type="project" value="TreeGrafter"/>
</dbReference>
<dbReference type="InterPro" id="IPR045270">
    <property type="entry name" value="STKc_AGC"/>
</dbReference>
<proteinExistence type="predicted"/>
<dbReference type="SMART" id="SM00220">
    <property type="entry name" value="S_TKc"/>
    <property type="match status" value="1"/>
</dbReference>
<dbReference type="PANTHER" id="PTHR24355:SF30">
    <property type="entry name" value="SERINE_THREONINE-PROTEIN KINASE 32B ISOFORM X1"/>
    <property type="match status" value="1"/>
</dbReference>
<dbReference type="GO" id="GO:0005524">
    <property type="term" value="F:ATP binding"/>
    <property type="evidence" value="ECO:0007669"/>
    <property type="project" value="UniProtKB-UniRule"/>
</dbReference>
<evidence type="ECO:0000313" key="9">
    <source>
        <dbReference type="EMBL" id="TMW64801.1"/>
    </source>
</evidence>
<dbReference type="InterPro" id="IPR000719">
    <property type="entry name" value="Prot_kinase_dom"/>
</dbReference>
<dbReference type="CDD" id="cd05123">
    <property type="entry name" value="STKc_AGC"/>
    <property type="match status" value="1"/>
</dbReference>
<keyword evidence="4" id="KW-0418">Kinase</keyword>
<evidence type="ECO:0000256" key="4">
    <source>
        <dbReference type="ARBA" id="ARBA00022777"/>
    </source>
</evidence>
<dbReference type="OrthoDB" id="354826at2759"/>
<keyword evidence="2" id="KW-0808">Transferase</keyword>
<keyword evidence="10" id="KW-1185">Reference proteome</keyword>
<protein>
    <submittedName>
        <fullName evidence="9">Uncharacterized protein</fullName>
    </submittedName>
</protein>
<keyword evidence="5 6" id="KW-0067">ATP-binding</keyword>
<feature type="binding site" evidence="6">
    <location>
        <position position="329"/>
    </location>
    <ligand>
        <name>ATP</name>
        <dbReference type="ChEBI" id="CHEBI:30616"/>
    </ligand>
</feature>
<evidence type="ECO:0000256" key="5">
    <source>
        <dbReference type="ARBA" id="ARBA00022840"/>
    </source>
</evidence>
<dbReference type="InterPro" id="IPR058866">
    <property type="entry name" value="GDPGP1_N"/>
</dbReference>
<dbReference type="SUPFAM" id="SSF56112">
    <property type="entry name" value="Protein kinase-like (PK-like)"/>
    <property type="match status" value="1"/>
</dbReference>
<reference evidence="9" key="1">
    <citation type="submission" date="2019-03" db="EMBL/GenBank/DDBJ databases">
        <title>Long read genome sequence of the mycoparasitic Pythium oligandrum ATCC 38472 isolated from sugarbeet rhizosphere.</title>
        <authorList>
            <person name="Gaulin E."/>
        </authorList>
    </citation>
    <scope>NUCLEOTIDE SEQUENCE</scope>
    <source>
        <strain evidence="9">ATCC 38472_TT</strain>
    </source>
</reference>
<keyword evidence="1" id="KW-0723">Serine/threonine-protein kinase</keyword>
<dbReference type="Gene3D" id="1.10.510.10">
    <property type="entry name" value="Transferase(Phosphotransferase) domain 1"/>
    <property type="match status" value="1"/>
</dbReference>
<dbReference type="InterPro" id="IPR017441">
    <property type="entry name" value="Protein_kinase_ATP_BS"/>
</dbReference>
<dbReference type="InterPro" id="IPR008271">
    <property type="entry name" value="Ser/Thr_kinase_AS"/>
</dbReference>
<dbReference type="EMBL" id="SPLM01000038">
    <property type="protein sequence ID" value="TMW64801.1"/>
    <property type="molecule type" value="Genomic_DNA"/>
</dbReference>
<dbReference type="PROSITE" id="PS50011">
    <property type="entry name" value="PROTEIN_KINASE_DOM"/>
    <property type="match status" value="1"/>
</dbReference>
<dbReference type="Pfam" id="PF26216">
    <property type="entry name" value="GDPGP1_C"/>
    <property type="match status" value="1"/>
</dbReference>
<evidence type="ECO:0000259" key="8">
    <source>
        <dbReference type="PROSITE" id="PS51285"/>
    </source>
</evidence>
<dbReference type="GO" id="GO:0001664">
    <property type="term" value="F:G protein-coupled receptor binding"/>
    <property type="evidence" value="ECO:0007669"/>
    <property type="project" value="TreeGrafter"/>
</dbReference>
<dbReference type="Proteomes" id="UP000794436">
    <property type="component" value="Unassembled WGS sequence"/>
</dbReference>
<dbReference type="PROSITE" id="PS00108">
    <property type="entry name" value="PROTEIN_KINASE_ST"/>
    <property type="match status" value="1"/>
</dbReference>
<evidence type="ECO:0000313" key="10">
    <source>
        <dbReference type="Proteomes" id="UP000794436"/>
    </source>
</evidence>
<dbReference type="Pfam" id="PF00069">
    <property type="entry name" value="Pkinase"/>
    <property type="match status" value="1"/>
</dbReference>
<sequence length="651" mass="72430">MRGAPRELLLRAWDASAACGVLRSSPETAQWREIPGDLGVVVTFNPAHRAMRGHLLSIFDLAALRPQVLSLDLLQWALGFLSHVDDVDFALGFNSAGAWSSVNHAHFQGFWLDEVLGPNKQFPVVSQPRDELFRFRPGPTRSSVAISSIRHWPMHCLAIEPAEKTQLDALAAAVWLVVSKLQQEDIPHNLLLVWKPTPVVFVFPRQAQRISTLQLPVDSGDDSHQCGQLQFAVAEVAGLLVAGDEPTFRLISEESFCRILKQDVSLTQITRDGSGMGSACSSNYGIVADPNVLSLAHYEVHRVIGQGGFGKVNAVIRKKTSPPQWFAIKTLSKEVILKKHCVKMVWNERNLLSTIKSPHIVMMHHAFQDDANCYVVMDLLLGGDLKFHLTSTRFRSTGFKEEPVRFYIAGLLLALEHLHSRNILHRDIKPDNVILDNQGYPRLTDLGISVKTEALRHRGNSGTTSYMAPELFVASTEHGAAADLFSLGVMMFELLCCRRPFSGGVKATVEAHPEFLDALPDSRAQEYYPTEVLDGSPSSPISLPGRDLLRGLLHPSEKYRLGYQRGVDEVRQHEWFKGFDWKAYEAKTMAAPFTPTIDENKANCDTAAQDFDDVLDRSSRTTVVLKPEERQEFEGFEFNVDITGKGVAPAP</sequence>
<dbReference type="GO" id="GO:0007186">
    <property type="term" value="P:G protein-coupled receptor signaling pathway"/>
    <property type="evidence" value="ECO:0007669"/>
    <property type="project" value="TreeGrafter"/>
</dbReference>
<organism evidence="9 10">
    <name type="scientific">Pythium oligandrum</name>
    <name type="common">Mycoparasitic fungus</name>
    <dbReference type="NCBI Taxonomy" id="41045"/>
    <lineage>
        <taxon>Eukaryota</taxon>
        <taxon>Sar</taxon>
        <taxon>Stramenopiles</taxon>
        <taxon>Oomycota</taxon>
        <taxon>Peronosporomycetes</taxon>
        <taxon>Pythiales</taxon>
        <taxon>Pythiaceae</taxon>
        <taxon>Pythium</taxon>
    </lineage>
</organism>
<gene>
    <name evidence="9" type="ORF">Poli38472_008968</name>
</gene>
<feature type="domain" description="Protein kinase" evidence="7">
    <location>
        <begin position="298"/>
        <end position="576"/>
    </location>
</feature>
<evidence type="ECO:0000259" key="7">
    <source>
        <dbReference type="PROSITE" id="PS50011"/>
    </source>
</evidence>
<dbReference type="Pfam" id="PF26217">
    <property type="entry name" value="GDPGP1_N"/>
    <property type="match status" value="1"/>
</dbReference>
<dbReference type="InterPro" id="IPR058865">
    <property type="entry name" value="GDPGP1_C"/>
</dbReference>
<comment type="caution">
    <text evidence="9">The sequence shown here is derived from an EMBL/GenBank/DDBJ whole genome shotgun (WGS) entry which is preliminary data.</text>
</comment>
<keyword evidence="3 6" id="KW-0547">Nucleotide-binding</keyword>
<dbReference type="InterPro" id="IPR011009">
    <property type="entry name" value="Kinase-like_dom_sf"/>
</dbReference>
<accession>A0A8K1FJD5</accession>
<dbReference type="Gene3D" id="3.30.200.20">
    <property type="entry name" value="Phosphorylase Kinase, domain 1"/>
    <property type="match status" value="1"/>
</dbReference>
<evidence type="ECO:0000256" key="3">
    <source>
        <dbReference type="ARBA" id="ARBA00022741"/>
    </source>
</evidence>
<dbReference type="PROSITE" id="PS00107">
    <property type="entry name" value="PROTEIN_KINASE_ATP"/>
    <property type="match status" value="1"/>
</dbReference>
<dbReference type="PROSITE" id="PS51285">
    <property type="entry name" value="AGC_KINASE_CTER"/>
    <property type="match status" value="1"/>
</dbReference>